<evidence type="ECO:0000313" key="1">
    <source>
        <dbReference type="EMBL" id="VCW97662.1"/>
    </source>
</evidence>
<comment type="caution">
    <text evidence="1">The sequence shown here is derived from an EMBL/GenBank/DDBJ whole genome shotgun (WGS) entry which is preliminary data.</text>
</comment>
<reference evidence="1 2" key="1">
    <citation type="submission" date="2018-10" db="EMBL/GenBank/DDBJ databases">
        <authorList>
            <person name="Ekblom R."/>
            <person name="Jareborg N."/>
        </authorList>
    </citation>
    <scope>NUCLEOTIDE SEQUENCE [LARGE SCALE GENOMIC DNA]</scope>
    <source>
        <tissue evidence="1">Muscle</tissue>
    </source>
</reference>
<feature type="non-terminal residue" evidence="1">
    <location>
        <position position="1"/>
    </location>
</feature>
<evidence type="ECO:0000313" key="2">
    <source>
        <dbReference type="Proteomes" id="UP000269945"/>
    </source>
</evidence>
<sequence length="58" mass="6199">PPGRPGPGRREVVKIHVGRPRGEHQKDPLESFSGTDCEKNALKILANSGNTGLTPNLV</sequence>
<gene>
    <name evidence="1" type="ORF">BN2614_LOCUS1</name>
</gene>
<organism evidence="1 2">
    <name type="scientific">Gulo gulo</name>
    <name type="common">Wolverine</name>
    <name type="synonym">Gluton</name>
    <dbReference type="NCBI Taxonomy" id="48420"/>
    <lineage>
        <taxon>Eukaryota</taxon>
        <taxon>Metazoa</taxon>
        <taxon>Chordata</taxon>
        <taxon>Craniata</taxon>
        <taxon>Vertebrata</taxon>
        <taxon>Euteleostomi</taxon>
        <taxon>Mammalia</taxon>
        <taxon>Eutheria</taxon>
        <taxon>Laurasiatheria</taxon>
        <taxon>Carnivora</taxon>
        <taxon>Caniformia</taxon>
        <taxon>Musteloidea</taxon>
        <taxon>Mustelidae</taxon>
        <taxon>Guloninae</taxon>
        <taxon>Gulo</taxon>
    </lineage>
</organism>
<dbReference type="AlphaFoldDB" id="A0A9X9Q277"/>
<name>A0A9X9Q277_GULGU</name>
<keyword evidence="2" id="KW-1185">Reference proteome</keyword>
<proteinExistence type="predicted"/>
<accession>A0A9X9Q277</accession>
<dbReference type="Proteomes" id="UP000269945">
    <property type="component" value="Unassembled WGS sequence"/>
</dbReference>
<dbReference type="EMBL" id="CYRY02022555">
    <property type="protein sequence ID" value="VCW97662.1"/>
    <property type="molecule type" value="Genomic_DNA"/>
</dbReference>
<protein>
    <submittedName>
        <fullName evidence="1">Uncharacterized protein</fullName>
    </submittedName>
</protein>